<proteinExistence type="predicted"/>
<keyword evidence="3" id="KW-1185">Reference proteome</keyword>
<organism evidence="2 3">
    <name type="scientific">Remersonia thermophila</name>
    <dbReference type="NCBI Taxonomy" id="72144"/>
    <lineage>
        <taxon>Eukaryota</taxon>
        <taxon>Fungi</taxon>
        <taxon>Dikarya</taxon>
        <taxon>Ascomycota</taxon>
        <taxon>Pezizomycotina</taxon>
        <taxon>Sordariomycetes</taxon>
        <taxon>Sordariomycetidae</taxon>
        <taxon>Sordariales</taxon>
        <taxon>Sordariales incertae sedis</taxon>
        <taxon>Remersonia</taxon>
    </lineage>
</organism>
<comment type="caution">
    <text evidence="2">The sequence shown here is derived from an EMBL/GenBank/DDBJ whole genome shotgun (WGS) entry which is preliminary data.</text>
</comment>
<sequence>MASDEKPVTSNTGSGSSQHCSSRPSTPSSASSRDGAMSTPATSRSSSPSVAKYRDHSSSTKYVDVKKLSHPRGKPDVVVIQHHRQGAPDKAEPRTADYYNRNT</sequence>
<name>A0ABR4DCY6_9PEZI</name>
<evidence type="ECO:0000313" key="3">
    <source>
        <dbReference type="Proteomes" id="UP001600064"/>
    </source>
</evidence>
<evidence type="ECO:0000256" key="1">
    <source>
        <dbReference type="SAM" id="MobiDB-lite"/>
    </source>
</evidence>
<dbReference type="GeneID" id="98124006"/>
<reference evidence="2 3" key="1">
    <citation type="journal article" date="2024" name="Commun. Biol.">
        <title>Comparative genomic analysis of thermophilic fungi reveals convergent evolutionary adaptations and gene losses.</title>
        <authorList>
            <person name="Steindorff A.S."/>
            <person name="Aguilar-Pontes M.V."/>
            <person name="Robinson A.J."/>
            <person name="Andreopoulos B."/>
            <person name="LaButti K."/>
            <person name="Kuo A."/>
            <person name="Mondo S."/>
            <person name="Riley R."/>
            <person name="Otillar R."/>
            <person name="Haridas S."/>
            <person name="Lipzen A."/>
            <person name="Grimwood J."/>
            <person name="Schmutz J."/>
            <person name="Clum A."/>
            <person name="Reid I.D."/>
            <person name="Moisan M.C."/>
            <person name="Butler G."/>
            <person name="Nguyen T.T.M."/>
            <person name="Dewar K."/>
            <person name="Conant G."/>
            <person name="Drula E."/>
            <person name="Henrissat B."/>
            <person name="Hansel C."/>
            <person name="Singer S."/>
            <person name="Hutchinson M.I."/>
            <person name="de Vries R.P."/>
            <person name="Natvig D.O."/>
            <person name="Powell A.J."/>
            <person name="Tsang A."/>
            <person name="Grigoriev I.V."/>
        </authorList>
    </citation>
    <scope>NUCLEOTIDE SEQUENCE [LARGE SCALE GENOMIC DNA]</scope>
    <source>
        <strain evidence="2 3">ATCC 22073</strain>
    </source>
</reference>
<feature type="compositionally biased region" description="Basic and acidic residues" evidence="1">
    <location>
        <begin position="52"/>
        <end position="67"/>
    </location>
</feature>
<gene>
    <name evidence="2" type="ORF">VTJ83DRAFT_3026</name>
</gene>
<dbReference type="Proteomes" id="UP001600064">
    <property type="component" value="Unassembled WGS sequence"/>
</dbReference>
<dbReference type="RefSeq" id="XP_070866907.1">
    <property type="nucleotide sequence ID" value="XM_071009362.1"/>
</dbReference>
<protein>
    <submittedName>
        <fullName evidence="2">Uncharacterized protein</fullName>
    </submittedName>
</protein>
<accession>A0ABR4DCY6</accession>
<feature type="compositionally biased region" description="Basic and acidic residues" evidence="1">
    <location>
        <begin position="86"/>
        <end position="95"/>
    </location>
</feature>
<feature type="compositionally biased region" description="Low complexity" evidence="1">
    <location>
        <begin position="16"/>
        <end position="49"/>
    </location>
</feature>
<evidence type="ECO:0000313" key="2">
    <source>
        <dbReference type="EMBL" id="KAL2268180.1"/>
    </source>
</evidence>
<dbReference type="EMBL" id="JAZGUE010000003">
    <property type="protein sequence ID" value="KAL2268180.1"/>
    <property type="molecule type" value="Genomic_DNA"/>
</dbReference>
<feature type="region of interest" description="Disordered" evidence="1">
    <location>
        <begin position="1"/>
        <end position="103"/>
    </location>
</feature>